<dbReference type="Proteomes" id="UP000271889">
    <property type="component" value="Unassembled WGS sequence"/>
</dbReference>
<keyword evidence="1" id="KW-0813">Transport</keyword>
<dbReference type="OrthoDB" id="9632791at2759"/>
<dbReference type="InterPro" id="IPR036975">
    <property type="entry name" value="Importin-a_IBB_sf"/>
</dbReference>
<gene>
    <name evidence="4" type="ORF">CGOC_LOCUS2810</name>
</gene>
<accession>A0A3P6SEC3</accession>
<evidence type="ECO:0000313" key="4">
    <source>
        <dbReference type="EMBL" id="VDK53864.1"/>
    </source>
</evidence>
<sequence>MALRSTQGENMHGADLDEAARLKQYKNVARHEDMRRRRNESSVEIRKQKGADLMMKRRNQ</sequence>
<name>A0A3P6SEC3_CYLGO</name>
<organism evidence="4 5">
    <name type="scientific">Cylicostephanus goldi</name>
    <name type="common">Nematode worm</name>
    <dbReference type="NCBI Taxonomy" id="71465"/>
    <lineage>
        <taxon>Eukaryota</taxon>
        <taxon>Metazoa</taxon>
        <taxon>Ecdysozoa</taxon>
        <taxon>Nematoda</taxon>
        <taxon>Chromadorea</taxon>
        <taxon>Rhabditida</taxon>
        <taxon>Rhabditina</taxon>
        <taxon>Rhabditomorpha</taxon>
        <taxon>Strongyloidea</taxon>
        <taxon>Strongylidae</taxon>
        <taxon>Cylicostephanus</taxon>
    </lineage>
</organism>
<evidence type="ECO:0000313" key="5">
    <source>
        <dbReference type="Proteomes" id="UP000271889"/>
    </source>
</evidence>
<proteinExistence type="predicted"/>
<dbReference type="InterPro" id="IPR002652">
    <property type="entry name" value="Importin-a_IBB"/>
</dbReference>
<feature type="non-terminal residue" evidence="4">
    <location>
        <position position="60"/>
    </location>
</feature>
<evidence type="ECO:0000259" key="3">
    <source>
        <dbReference type="PROSITE" id="PS51214"/>
    </source>
</evidence>
<feature type="compositionally biased region" description="Basic and acidic residues" evidence="2">
    <location>
        <begin position="29"/>
        <end position="50"/>
    </location>
</feature>
<dbReference type="EMBL" id="UYRV01006639">
    <property type="protein sequence ID" value="VDK53864.1"/>
    <property type="molecule type" value="Genomic_DNA"/>
</dbReference>
<keyword evidence="5" id="KW-1185">Reference proteome</keyword>
<dbReference type="PROSITE" id="PS51214">
    <property type="entry name" value="IBB"/>
    <property type="match status" value="1"/>
</dbReference>
<reference evidence="4 5" key="1">
    <citation type="submission" date="2018-11" db="EMBL/GenBank/DDBJ databases">
        <authorList>
            <consortium name="Pathogen Informatics"/>
        </authorList>
    </citation>
    <scope>NUCLEOTIDE SEQUENCE [LARGE SCALE GENOMIC DNA]</scope>
</reference>
<evidence type="ECO:0000256" key="2">
    <source>
        <dbReference type="SAM" id="MobiDB-lite"/>
    </source>
</evidence>
<dbReference type="GO" id="GO:0061608">
    <property type="term" value="F:nuclear import signal receptor activity"/>
    <property type="evidence" value="ECO:0007669"/>
    <property type="project" value="InterPro"/>
</dbReference>
<dbReference type="GO" id="GO:0006606">
    <property type="term" value="P:protein import into nucleus"/>
    <property type="evidence" value="ECO:0007669"/>
    <property type="project" value="InterPro"/>
</dbReference>
<dbReference type="AlphaFoldDB" id="A0A3P6SEC3"/>
<feature type="region of interest" description="Disordered" evidence="2">
    <location>
        <begin position="26"/>
        <end position="60"/>
    </location>
</feature>
<feature type="domain" description="IBB" evidence="3">
    <location>
        <begin position="5"/>
        <end position="60"/>
    </location>
</feature>
<protein>
    <recommendedName>
        <fullName evidence="3">IBB domain-containing protein</fullName>
    </recommendedName>
</protein>
<evidence type="ECO:0000256" key="1">
    <source>
        <dbReference type="PROSITE-ProRule" id="PRU00561"/>
    </source>
</evidence>
<dbReference type="Pfam" id="PF01749">
    <property type="entry name" value="IBB"/>
    <property type="match status" value="1"/>
</dbReference>
<dbReference type="Gene3D" id="1.20.5.690">
    <property type="entry name" value="Importin-alpha, importin-beta-binding domain"/>
    <property type="match status" value="1"/>
</dbReference>